<feature type="transmembrane region" description="Helical" evidence="2">
    <location>
        <begin position="55"/>
        <end position="77"/>
    </location>
</feature>
<keyword evidence="2" id="KW-0472">Membrane</keyword>
<evidence type="ECO:0000313" key="4">
    <source>
        <dbReference type="Proteomes" id="UP000218231"/>
    </source>
</evidence>
<evidence type="ECO:0000256" key="2">
    <source>
        <dbReference type="SAM" id="Phobius"/>
    </source>
</evidence>
<dbReference type="EMBL" id="LIAE01010051">
    <property type="protein sequence ID" value="PAV66672.1"/>
    <property type="molecule type" value="Genomic_DNA"/>
</dbReference>
<keyword evidence="2" id="KW-0812">Transmembrane</keyword>
<gene>
    <name evidence="3" type="ORF">WR25_11183</name>
</gene>
<dbReference type="Proteomes" id="UP000218231">
    <property type="component" value="Unassembled WGS sequence"/>
</dbReference>
<name>A0A2A2JYH6_9BILA</name>
<sequence length="116" mass="12222">MVPPTRQRAPGDVSRSRRLTLGPDPSPKGSFCPFGGLVAQSNAGQAERMKTGKPMYAVLGAVAAFVLTALVVIGFLGDRMPERRDGKTALGKPLSEQQQTARRRATITAVGAVTAM</sequence>
<accession>A0A2A2JYH6</accession>
<keyword evidence="2" id="KW-1133">Transmembrane helix</keyword>
<dbReference type="AlphaFoldDB" id="A0A2A2JYH6"/>
<reference evidence="3 4" key="1">
    <citation type="journal article" date="2017" name="Curr. Biol.">
        <title>Genome architecture and evolution of a unichromosomal asexual nematode.</title>
        <authorList>
            <person name="Fradin H."/>
            <person name="Zegar C."/>
            <person name="Gutwein M."/>
            <person name="Lucas J."/>
            <person name="Kovtun M."/>
            <person name="Corcoran D."/>
            <person name="Baugh L.R."/>
            <person name="Kiontke K."/>
            <person name="Gunsalus K."/>
            <person name="Fitch D.H."/>
            <person name="Piano F."/>
        </authorList>
    </citation>
    <scope>NUCLEOTIDE SEQUENCE [LARGE SCALE GENOMIC DNA]</scope>
    <source>
        <strain evidence="3">PF1309</strain>
    </source>
</reference>
<feature type="region of interest" description="Disordered" evidence="1">
    <location>
        <begin position="1"/>
        <end position="29"/>
    </location>
</feature>
<proteinExistence type="predicted"/>
<keyword evidence="4" id="KW-1185">Reference proteome</keyword>
<evidence type="ECO:0000313" key="3">
    <source>
        <dbReference type="EMBL" id="PAV66672.1"/>
    </source>
</evidence>
<protein>
    <submittedName>
        <fullName evidence="3">Uncharacterized protein</fullName>
    </submittedName>
</protein>
<evidence type="ECO:0000256" key="1">
    <source>
        <dbReference type="SAM" id="MobiDB-lite"/>
    </source>
</evidence>
<feature type="region of interest" description="Disordered" evidence="1">
    <location>
        <begin position="83"/>
        <end position="106"/>
    </location>
</feature>
<organism evidence="3 4">
    <name type="scientific">Diploscapter pachys</name>
    <dbReference type="NCBI Taxonomy" id="2018661"/>
    <lineage>
        <taxon>Eukaryota</taxon>
        <taxon>Metazoa</taxon>
        <taxon>Ecdysozoa</taxon>
        <taxon>Nematoda</taxon>
        <taxon>Chromadorea</taxon>
        <taxon>Rhabditida</taxon>
        <taxon>Rhabditina</taxon>
        <taxon>Rhabditomorpha</taxon>
        <taxon>Rhabditoidea</taxon>
        <taxon>Rhabditidae</taxon>
        <taxon>Diploscapter</taxon>
    </lineage>
</organism>
<comment type="caution">
    <text evidence="3">The sequence shown here is derived from an EMBL/GenBank/DDBJ whole genome shotgun (WGS) entry which is preliminary data.</text>
</comment>